<gene>
    <name evidence="2" type="ORF">LARSCL_LOCUS9578</name>
</gene>
<organism evidence="2 3">
    <name type="scientific">Larinioides sclopetarius</name>
    <dbReference type="NCBI Taxonomy" id="280406"/>
    <lineage>
        <taxon>Eukaryota</taxon>
        <taxon>Metazoa</taxon>
        <taxon>Ecdysozoa</taxon>
        <taxon>Arthropoda</taxon>
        <taxon>Chelicerata</taxon>
        <taxon>Arachnida</taxon>
        <taxon>Araneae</taxon>
        <taxon>Araneomorphae</taxon>
        <taxon>Entelegynae</taxon>
        <taxon>Araneoidea</taxon>
        <taxon>Araneidae</taxon>
        <taxon>Larinioides</taxon>
    </lineage>
</organism>
<dbReference type="EMBL" id="CAXIEN010000108">
    <property type="protein sequence ID" value="CAL1278070.1"/>
    <property type="molecule type" value="Genomic_DNA"/>
</dbReference>
<dbReference type="AlphaFoldDB" id="A0AAV2A595"/>
<proteinExistence type="predicted"/>
<name>A0AAV2A595_9ARAC</name>
<comment type="caution">
    <text evidence="2">The sequence shown here is derived from an EMBL/GenBank/DDBJ whole genome shotgun (WGS) entry which is preliminary data.</text>
</comment>
<feature type="compositionally biased region" description="Basic and acidic residues" evidence="1">
    <location>
        <begin position="224"/>
        <end position="233"/>
    </location>
</feature>
<feature type="compositionally biased region" description="Basic and acidic residues" evidence="1">
    <location>
        <begin position="189"/>
        <end position="201"/>
    </location>
</feature>
<feature type="region of interest" description="Disordered" evidence="1">
    <location>
        <begin position="402"/>
        <end position="434"/>
    </location>
</feature>
<sequence length="486" mass="52532">MDPSCSDLEFFDFKNASEEEIKEIQAILKGPGSNGCVEFLDRCELPWEIPVKENCVEGLPEDEGALEKVDPFESVKDDQEIGSVVGQALQFAGPQAPLSPPEAQLPPPPPPPAVEAYVTLPTTAGPYPNAPYFVSRTLPYLRAYPHMGVPFFACPIPGAGEPGPYGQFVPMVPATVGQEKFVGQIENETNQKNRGPVDRQYNRRNKKKLSSTEYCGSGDLEGVDAYREPEHGEVPTPTSPVNSERPTSVPLVPLPVPPSTFAVAGGTLPMHGYPPGLHTLPYTQMSGPQAPSPAMYYVPVFNHPYSSYIPSPPSAPMVLPVNLRPETDVNELPMEKCSKVGDTNTEEVLENPASSLGVSSEEDPSNVQSNCTTASTVEQYGENNEVQPSPVDVTAKNAVTEKEEVTDCNSSSDPLSSSPDCAQETDDPCQTANEEVGDRSRCWADLFKKPAPEVNGIDRRHDCTSTLKKDITNGKTYSVPVSDSIH</sequence>
<feature type="compositionally biased region" description="Low complexity" evidence="1">
    <location>
        <begin position="410"/>
        <end position="420"/>
    </location>
</feature>
<reference evidence="2 3" key="1">
    <citation type="submission" date="2024-04" db="EMBL/GenBank/DDBJ databases">
        <authorList>
            <person name="Rising A."/>
            <person name="Reimegard J."/>
            <person name="Sonavane S."/>
            <person name="Akerstrom W."/>
            <person name="Nylinder S."/>
            <person name="Hedman E."/>
            <person name="Kallberg Y."/>
        </authorList>
    </citation>
    <scope>NUCLEOTIDE SEQUENCE [LARGE SCALE GENOMIC DNA]</scope>
</reference>
<dbReference type="Proteomes" id="UP001497382">
    <property type="component" value="Unassembled WGS sequence"/>
</dbReference>
<evidence type="ECO:0000256" key="1">
    <source>
        <dbReference type="SAM" id="MobiDB-lite"/>
    </source>
</evidence>
<evidence type="ECO:0000313" key="3">
    <source>
        <dbReference type="Proteomes" id="UP001497382"/>
    </source>
</evidence>
<keyword evidence="3" id="KW-1185">Reference proteome</keyword>
<accession>A0AAV2A595</accession>
<feature type="region of interest" description="Disordered" evidence="1">
    <location>
        <begin position="186"/>
        <end position="248"/>
    </location>
</feature>
<protein>
    <submittedName>
        <fullName evidence="2">Uncharacterized protein</fullName>
    </submittedName>
</protein>
<evidence type="ECO:0000313" key="2">
    <source>
        <dbReference type="EMBL" id="CAL1278070.1"/>
    </source>
</evidence>